<protein>
    <submittedName>
        <fullName evidence="1">Uncharacterized protein</fullName>
    </submittedName>
</protein>
<accession>A0ABS5AX65</accession>
<evidence type="ECO:0000313" key="2">
    <source>
        <dbReference type="Proteomes" id="UP001519349"/>
    </source>
</evidence>
<comment type="caution">
    <text evidence="1">The sequence shown here is derived from an EMBL/GenBank/DDBJ whole genome shotgun (WGS) entry which is preliminary data.</text>
</comment>
<gene>
    <name evidence="1" type="ORF">DHL47_07595</name>
</gene>
<keyword evidence="2" id="KW-1185">Reference proteome</keyword>
<reference evidence="1 2" key="1">
    <citation type="submission" date="2018-05" db="EMBL/GenBank/DDBJ databases">
        <title>Draft genome sequence of Streptococcus panodentis CCUG 70867T.</title>
        <authorList>
            <person name="Salva-Serra F."/>
            <person name="Mendez V."/>
            <person name="Jaen-Luchoro D."/>
            <person name="Gonzales-Siles L."/>
            <person name="Karlsson R."/>
            <person name="Engstrom-Jakobsson H."/>
            <person name="Busquets A."/>
            <person name="Gomila M."/>
            <person name="Pineiro-Iglesias B."/>
            <person name="Bennasar-Figueras A."/>
            <person name="Seeger M."/>
            <person name="Moore E."/>
        </authorList>
    </citation>
    <scope>NUCLEOTIDE SEQUENCE [LARGE SCALE GENOMIC DNA]</scope>
    <source>
        <strain evidence="1 2">CCUG 70867</strain>
    </source>
</reference>
<dbReference type="Proteomes" id="UP001519349">
    <property type="component" value="Unassembled WGS sequence"/>
</dbReference>
<evidence type="ECO:0000313" key="1">
    <source>
        <dbReference type="EMBL" id="MBP2621179.1"/>
    </source>
</evidence>
<name>A0ABS5AX65_9STRE</name>
<organism evidence="1 2">
    <name type="scientific">Streptococcus panodentis</name>
    <dbReference type="NCBI Taxonomy" id="1581472"/>
    <lineage>
        <taxon>Bacteria</taxon>
        <taxon>Bacillati</taxon>
        <taxon>Bacillota</taxon>
        <taxon>Bacilli</taxon>
        <taxon>Lactobacillales</taxon>
        <taxon>Streptococcaceae</taxon>
        <taxon>Streptococcus</taxon>
    </lineage>
</organism>
<sequence>MESKRRTILTHPNGCFIRNLKAMLLLLPLGSSIYNLKSSTGAFEQSATASKVFYQNKARLKDFLYNIFQKMPPSAGEDAAIMGVCLILFISSLQQSFWTVGAR</sequence>
<proteinExistence type="predicted"/>
<dbReference type="EMBL" id="QFAY01000014">
    <property type="protein sequence ID" value="MBP2621179.1"/>
    <property type="molecule type" value="Genomic_DNA"/>
</dbReference>